<dbReference type="AlphaFoldDB" id="A0A1F4SQ53"/>
<organism evidence="6 7">
    <name type="scientific">candidate division WOR-1 bacterium RIFOXYB2_FULL_37_13</name>
    <dbReference type="NCBI Taxonomy" id="1802579"/>
    <lineage>
        <taxon>Bacteria</taxon>
        <taxon>Bacillati</taxon>
        <taxon>Saganbacteria</taxon>
    </lineage>
</organism>
<sequence length="436" mass="49523">MSYPVIKVENLGKKYIIGHQQEGHGKYVALRDVIAEKVLWLKNAFFHFASPDSRFTTHDSHLEEFWALKDISFEIKQGDRVGIIGRNGAGKSTLLKILSRITEPTTGSVSIKGRVASLLEVGTGFHPELTGRENIYLNGAILGMTKAEIKRKFDEIVAFAEVEKFLDTPVKRYSSGMYVRLAFAVAAHLESEMLLVDEVLAVGDFQFRKKCLKKMKDVSMGEDKTVLFVSHDMCAIQNICNKAILLDKGRIGFIGEVDEVIKKYMSETESMVKISLLDWTPKKSYPFSEIVQIKRFYITDEAGNIPRGMLYNSKKYTINIDAHLLQADSRLIFSMAFYDGERNLIFTSDIHDSGGMDFSALKTGHIKISVDMPIDLFLSRMYSVELLCCFHHLGWVLPPDNDSRLRFEVFRDMDLNPYANESRLGMLAPTLKWKIN</sequence>
<dbReference type="Pfam" id="PF00005">
    <property type="entry name" value="ABC_tran"/>
    <property type="match status" value="1"/>
</dbReference>
<dbReference type="SUPFAM" id="SSF52540">
    <property type="entry name" value="P-loop containing nucleoside triphosphate hydrolases"/>
    <property type="match status" value="1"/>
</dbReference>
<dbReference type="GO" id="GO:0005524">
    <property type="term" value="F:ATP binding"/>
    <property type="evidence" value="ECO:0007669"/>
    <property type="project" value="UniProtKB-KW"/>
</dbReference>
<dbReference type="GO" id="GO:0016020">
    <property type="term" value="C:membrane"/>
    <property type="evidence" value="ECO:0007669"/>
    <property type="project" value="InterPro"/>
</dbReference>
<accession>A0A1F4SQ53</accession>
<gene>
    <name evidence="6" type="ORF">A2310_07290</name>
</gene>
<dbReference type="GO" id="GO:0140359">
    <property type="term" value="F:ABC-type transporter activity"/>
    <property type="evidence" value="ECO:0007669"/>
    <property type="project" value="InterPro"/>
</dbReference>
<dbReference type="InterPro" id="IPR015860">
    <property type="entry name" value="ABC_transpr_TagH-like"/>
</dbReference>
<dbReference type="Gene3D" id="3.40.50.300">
    <property type="entry name" value="P-loop containing nucleotide triphosphate hydrolases"/>
    <property type="match status" value="1"/>
</dbReference>
<dbReference type="InterPro" id="IPR003593">
    <property type="entry name" value="AAA+_ATPase"/>
</dbReference>
<evidence type="ECO:0000256" key="3">
    <source>
        <dbReference type="ARBA" id="ARBA00022741"/>
    </source>
</evidence>
<evidence type="ECO:0000256" key="4">
    <source>
        <dbReference type="ARBA" id="ARBA00022840"/>
    </source>
</evidence>
<dbReference type="SMART" id="SM00382">
    <property type="entry name" value="AAA"/>
    <property type="match status" value="1"/>
</dbReference>
<dbReference type="InterPro" id="IPR050683">
    <property type="entry name" value="Bact_Polysacc_Export_ATP-bd"/>
</dbReference>
<dbReference type="InterPro" id="IPR027417">
    <property type="entry name" value="P-loop_NTPase"/>
</dbReference>
<evidence type="ECO:0000256" key="2">
    <source>
        <dbReference type="ARBA" id="ARBA00022448"/>
    </source>
</evidence>
<dbReference type="EMBL" id="MEUB01000027">
    <property type="protein sequence ID" value="OGC22555.1"/>
    <property type="molecule type" value="Genomic_DNA"/>
</dbReference>
<comment type="similarity">
    <text evidence="1">Belongs to the ABC transporter superfamily.</text>
</comment>
<keyword evidence="3" id="KW-0547">Nucleotide-binding</keyword>
<dbReference type="CDD" id="cd03220">
    <property type="entry name" value="ABC_KpsT_Wzt"/>
    <property type="match status" value="1"/>
</dbReference>
<evidence type="ECO:0000259" key="5">
    <source>
        <dbReference type="PROSITE" id="PS50893"/>
    </source>
</evidence>
<dbReference type="InterPro" id="IPR029439">
    <property type="entry name" value="Wzt_C"/>
</dbReference>
<dbReference type="PANTHER" id="PTHR46743:SF2">
    <property type="entry name" value="TEICHOIC ACIDS EXPORT ATP-BINDING PROTEIN TAGH"/>
    <property type="match status" value="1"/>
</dbReference>
<dbReference type="STRING" id="1802579.A2310_07290"/>
<proteinExistence type="inferred from homology"/>
<comment type="caution">
    <text evidence="6">The sequence shown here is derived from an EMBL/GenBank/DDBJ whole genome shotgun (WGS) entry which is preliminary data.</text>
</comment>
<name>A0A1F4SQ53_UNCSA</name>
<dbReference type="CDD" id="cd10147">
    <property type="entry name" value="Wzt_C-like"/>
    <property type="match status" value="1"/>
</dbReference>
<evidence type="ECO:0000313" key="6">
    <source>
        <dbReference type="EMBL" id="OGC22555.1"/>
    </source>
</evidence>
<protein>
    <recommendedName>
        <fullName evidence="5">ABC transporter domain-containing protein</fullName>
    </recommendedName>
</protein>
<feature type="domain" description="ABC transporter" evidence="5">
    <location>
        <begin position="39"/>
        <end position="273"/>
    </location>
</feature>
<evidence type="ECO:0000313" key="7">
    <source>
        <dbReference type="Proteomes" id="UP000178417"/>
    </source>
</evidence>
<dbReference type="PANTHER" id="PTHR46743">
    <property type="entry name" value="TEICHOIC ACIDS EXPORT ATP-BINDING PROTEIN TAGH"/>
    <property type="match status" value="1"/>
</dbReference>
<dbReference type="InterPro" id="IPR003439">
    <property type="entry name" value="ABC_transporter-like_ATP-bd"/>
</dbReference>
<keyword evidence="4" id="KW-0067">ATP-binding</keyword>
<keyword evidence="2" id="KW-0813">Transport</keyword>
<reference evidence="6 7" key="1">
    <citation type="journal article" date="2016" name="Nat. Commun.">
        <title>Thousands of microbial genomes shed light on interconnected biogeochemical processes in an aquifer system.</title>
        <authorList>
            <person name="Anantharaman K."/>
            <person name="Brown C.T."/>
            <person name="Hug L.A."/>
            <person name="Sharon I."/>
            <person name="Castelle C.J."/>
            <person name="Probst A.J."/>
            <person name="Thomas B.C."/>
            <person name="Singh A."/>
            <person name="Wilkins M.J."/>
            <person name="Karaoz U."/>
            <person name="Brodie E.L."/>
            <person name="Williams K.H."/>
            <person name="Hubbard S.S."/>
            <person name="Banfield J.F."/>
        </authorList>
    </citation>
    <scope>NUCLEOTIDE SEQUENCE [LARGE SCALE GENOMIC DNA]</scope>
</reference>
<evidence type="ECO:0000256" key="1">
    <source>
        <dbReference type="ARBA" id="ARBA00005417"/>
    </source>
</evidence>
<dbReference type="GO" id="GO:0016887">
    <property type="term" value="F:ATP hydrolysis activity"/>
    <property type="evidence" value="ECO:0007669"/>
    <property type="project" value="InterPro"/>
</dbReference>
<dbReference type="PROSITE" id="PS50893">
    <property type="entry name" value="ABC_TRANSPORTER_2"/>
    <property type="match status" value="1"/>
</dbReference>
<dbReference type="Proteomes" id="UP000178417">
    <property type="component" value="Unassembled WGS sequence"/>
</dbReference>